<evidence type="ECO:0000313" key="3">
    <source>
        <dbReference type="EMBL" id="CAN98576.1"/>
    </source>
</evidence>
<proteinExistence type="predicted"/>
<keyword evidence="1" id="KW-0812">Transmembrane</keyword>
<dbReference type="InterPro" id="IPR011330">
    <property type="entry name" value="Glyco_hydro/deAcase_b/a-brl"/>
</dbReference>
<gene>
    <name evidence="3" type="ordered locus">sce8406</name>
</gene>
<dbReference type="GO" id="GO:0005975">
    <property type="term" value="P:carbohydrate metabolic process"/>
    <property type="evidence" value="ECO:0007669"/>
    <property type="project" value="InterPro"/>
</dbReference>
<dbReference type="InterPro" id="IPR050248">
    <property type="entry name" value="Polysacc_deacetylase_ArnD"/>
</dbReference>
<keyword evidence="4" id="KW-1185">Reference proteome</keyword>
<dbReference type="GO" id="GO:0016810">
    <property type="term" value="F:hydrolase activity, acting on carbon-nitrogen (but not peptide) bonds"/>
    <property type="evidence" value="ECO:0007669"/>
    <property type="project" value="InterPro"/>
</dbReference>
<dbReference type="Proteomes" id="UP000002139">
    <property type="component" value="Chromosome"/>
</dbReference>
<evidence type="ECO:0000313" key="4">
    <source>
        <dbReference type="Proteomes" id="UP000002139"/>
    </source>
</evidence>
<organism evidence="3 4">
    <name type="scientific">Sorangium cellulosum (strain So ce56)</name>
    <name type="common">Polyangium cellulosum (strain So ce56)</name>
    <dbReference type="NCBI Taxonomy" id="448385"/>
    <lineage>
        <taxon>Bacteria</taxon>
        <taxon>Pseudomonadati</taxon>
        <taxon>Myxococcota</taxon>
        <taxon>Polyangia</taxon>
        <taxon>Polyangiales</taxon>
        <taxon>Polyangiaceae</taxon>
        <taxon>Sorangium</taxon>
    </lineage>
</organism>
<evidence type="ECO:0000256" key="1">
    <source>
        <dbReference type="SAM" id="Phobius"/>
    </source>
</evidence>
<name>A9FTY0_SORC5</name>
<dbReference type="KEGG" id="scl:sce8406"/>
<dbReference type="PROSITE" id="PS51677">
    <property type="entry name" value="NODB"/>
    <property type="match status" value="1"/>
</dbReference>
<dbReference type="PANTHER" id="PTHR10587">
    <property type="entry name" value="GLYCOSYL TRANSFERASE-RELATED"/>
    <property type="match status" value="1"/>
</dbReference>
<dbReference type="BioCyc" id="SCEL448385:SCE_RS43055-MONOMER"/>
<dbReference type="RefSeq" id="WP_012241015.1">
    <property type="nucleotide sequence ID" value="NC_010162.1"/>
</dbReference>
<dbReference type="AlphaFoldDB" id="A9FTY0"/>
<dbReference type="InterPro" id="IPR002509">
    <property type="entry name" value="NODB_dom"/>
</dbReference>
<keyword evidence="1" id="KW-1133">Transmembrane helix</keyword>
<dbReference type="SUPFAM" id="SSF88713">
    <property type="entry name" value="Glycoside hydrolase/deacetylase"/>
    <property type="match status" value="1"/>
</dbReference>
<feature type="transmembrane region" description="Helical" evidence="1">
    <location>
        <begin position="37"/>
        <end position="60"/>
    </location>
</feature>
<reference evidence="3 4" key="1">
    <citation type="journal article" date="2007" name="Nat. Biotechnol.">
        <title>Complete genome sequence of the myxobacterium Sorangium cellulosum.</title>
        <authorList>
            <person name="Schneiker S."/>
            <person name="Perlova O."/>
            <person name="Kaiser O."/>
            <person name="Gerth K."/>
            <person name="Alici A."/>
            <person name="Altmeyer M.O."/>
            <person name="Bartels D."/>
            <person name="Bekel T."/>
            <person name="Beyer S."/>
            <person name="Bode E."/>
            <person name="Bode H.B."/>
            <person name="Bolten C.J."/>
            <person name="Choudhuri J.V."/>
            <person name="Doss S."/>
            <person name="Elnakady Y.A."/>
            <person name="Frank B."/>
            <person name="Gaigalat L."/>
            <person name="Goesmann A."/>
            <person name="Groeger C."/>
            <person name="Gross F."/>
            <person name="Jelsbak L."/>
            <person name="Jelsbak L."/>
            <person name="Kalinowski J."/>
            <person name="Kegler C."/>
            <person name="Knauber T."/>
            <person name="Konietzny S."/>
            <person name="Kopp M."/>
            <person name="Krause L."/>
            <person name="Krug D."/>
            <person name="Linke B."/>
            <person name="Mahmud T."/>
            <person name="Martinez-Arias R."/>
            <person name="McHardy A.C."/>
            <person name="Merai M."/>
            <person name="Meyer F."/>
            <person name="Mormann S."/>
            <person name="Munoz-Dorado J."/>
            <person name="Perez J."/>
            <person name="Pradella S."/>
            <person name="Rachid S."/>
            <person name="Raddatz G."/>
            <person name="Rosenau F."/>
            <person name="Rueckert C."/>
            <person name="Sasse F."/>
            <person name="Scharfe M."/>
            <person name="Schuster S.C."/>
            <person name="Suen G."/>
            <person name="Treuner-Lange A."/>
            <person name="Velicer G.J."/>
            <person name="Vorholter F.-J."/>
            <person name="Weissman K.J."/>
            <person name="Welch R.D."/>
            <person name="Wenzel S.C."/>
            <person name="Whitworth D.E."/>
            <person name="Wilhelm S."/>
            <person name="Wittmann C."/>
            <person name="Bloecker H."/>
            <person name="Puehler A."/>
            <person name="Mueller R."/>
        </authorList>
    </citation>
    <scope>NUCLEOTIDE SEQUENCE [LARGE SCALE GENOMIC DNA]</scope>
    <source>
        <strain evidence="4">So ce56</strain>
    </source>
</reference>
<sequence length="269" mass="28243">MPFARALLYAASLGALALVARSLLVAPVPIAVAGAAIAGYLALVLCGVFFLGLGMFVDVVKRGPPGARGVALTFDDGPSPEHTPAVLALLDEAGVKATFFVIGRKAEAHPELVREIAARGHAIALHSHAHDRLFSLRSARRVEQDLRQGLDVIERITGARPTLFRPPVGHTSPRIARVVDALDLDVIGWSARGFDGLAGADPGRVAARIIPGLRDGAIVLLHDAAERDDHAPAGPLALPRILAAMEKRNLVGVRVDAWLDDGARDDGAA</sequence>
<accession>A9FTY0</accession>
<dbReference type="OrthoDB" id="9784220at2"/>
<dbReference type="HOGENOM" id="CLU_021264_0_3_7"/>
<feature type="domain" description="NodB homology" evidence="2">
    <location>
        <begin position="68"/>
        <end position="256"/>
    </location>
</feature>
<dbReference type="Pfam" id="PF01522">
    <property type="entry name" value="Polysacc_deac_1"/>
    <property type="match status" value="1"/>
</dbReference>
<dbReference type="STRING" id="448385.sce8406"/>
<dbReference type="eggNOG" id="COG0726">
    <property type="taxonomic scope" value="Bacteria"/>
</dbReference>
<keyword evidence="1" id="KW-0472">Membrane</keyword>
<dbReference type="EMBL" id="AM746676">
    <property type="protein sequence ID" value="CAN98576.1"/>
    <property type="molecule type" value="Genomic_DNA"/>
</dbReference>
<dbReference type="CDD" id="cd10917">
    <property type="entry name" value="CE4_NodB_like_6s_7s"/>
    <property type="match status" value="1"/>
</dbReference>
<protein>
    <submittedName>
        <fullName evidence="3">Put. Acetylxylan esterase</fullName>
    </submittedName>
</protein>
<evidence type="ECO:0000259" key="2">
    <source>
        <dbReference type="PROSITE" id="PS51677"/>
    </source>
</evidence>
<dbReference type="PANTHER" id="PTHR10587:SF137">
    <property type="entry name" value="4-DEOXY-4-FORMAMIDO-L-ARABINOSE-PHOSPHOUNDECAPRENOL DEFORMYLASE ARND-RELATED"/>
    <property type="match status" value="1"/>
</dbReference>
<dbReference type="Gene3D" id="3.20.20.370">
    <property type="entry name" value="Glycoside hydrolase/deacetylase"/>
    <property type="match status" value="1"/>
</dbReference>